<evidence type="ECO:0000256" key="1">
    <source>
        <dbReference type="ARBA" id="ARBA00010088"/>
    </source>
</evidence>
<dbReference type="InterPro" id="IPR029058">
    <property type="entry name" value="AB_hydrolase_fold"/>
</dbReference>
<organism evidence="6 7">
    <name type="scientific">Allocatelliglobosispora scoriae</name>
    <dbReference type="NCBI Taxonomy" id="643052"/>
    <lineage>
        <taxon>Bacteria</taxon>
        <taxon>Bacillati</taxon>
        <taxon>Actinomycetota</taxon>
        <taxon>Actinomycetes</taxon>
        <taxon>Micromonosporales</taxon>
        <taxon>Micromonosporaceae</taxon>
        <taxon>Allocatelliglobosispora</taxon>
    </lineage>
</organism>
<feature type="transmembrane region" description="Helical" evidence="4">
    <location>
        <begin position="12"/>
        <end position="32"/>
    </location>
</feature>
<keyword evidence="2" id="KW-0732">Signal</keyword>
<keyword evidence="4" id="KW-0472">Membrane</keyword>
<dbReference type="EMBL" id="JACHMN010000003">
    <property type="protein sequence ID" value="MBB5872467.1"/>
    <property type="molecule type" value="Genomic_DNA"/>
</dbReference>
<dbReference type="InterPro" id="IPR051601">
    <property type="entry name" value="Serine_prot/Carboxylest_S33"/>
</dbReference>
<evidence type="ECO:0000313" key="6">
    <source>
        <dbReference type="EMBL" id="MBB5872467.1"/>
    </source>
</evidence>
<dbReference type="PANTHER" id="PTHR43248:SF29">
    <property type="entry name" value="TRIPEPTIDYL AMINOPEPTIDASE"/>
    <property type="match status" value="1"/>
</dbReference>
<feature type="domain" description="AB hydrolase-1" evidence="5">
    <location>
        <begin position="107"/>
        <end position="464"/>
    </location>
</feature>
<protein>
    <submittedName>
        <fullName evidence="6">Pimeloyl-ACP methyl ester carboxylesterase</fullName>
    </submittedName>
</protein>
<dbReference type="Pfam" id="PF00561">
    <property type="entry name" value="Abhydrolase_1"/>
    <property type="match status" value="1"/>
</dbReference>
<evidence type="ECO:0000256" key="3">
    <source>
        <dbReference type="ARBA" id="ARBA00022801"/>
    </source>
</evidence>
<evidence type="ECO:0000256" key="2">
    <source>
        <dbReference type="ARBA" id="ARBA00022729"/>
    </source>
</evidence>
<keyword evidence="7" id="KW-1185">Reference proteome</keyword>
<keyword evidence="4" id="KW-0812">Transmembrane</keyword>
<dbReference type="InterPro" id="IPR000073">
    <property type="entry name" value="AB_hydrolase_1"/>
</dbReference>
<name>A0A841BTQ8_9ACTN</name>
<dbReference type="SUPFAM" id="SSF53474">
    <property type="entry name" value="alpha/beta-Hydrolases"/>
    <property type="match status" value="1"/>
</dbReference>
<keyword evidence="4" id="KW-1133">Transmembrane helix</keyword>
<dbReference type="AlphaFoldDB" id="A0A841BTQ8"/>
<gene>
    <name evidence="6" type="ORF">F4553_005901</name>
</gene>
<evidence type="ECO:0000313" key="7">
    <source>
        <dbReference type="Proteomes" id="UP000587527"/>
    </source>
</evidence>
<dbReference type="GO" id="GO:0016787">
    <property type="term" value="F:hydrolase activity"/>
    <property type="evidence" value="ECO:0007669"/>
    <property type="project" value="UniProtKB-KW"/>
</dbReference>
<comment type="similarity">
    <text evidence="1">Belongs to the peptidase S33 family.</text>
</comment>
<dbReference type="Gene3D" id="3.40.50.1820">
    <property type="entry name" value="alpha/beta hydrolase"/>
    <property type="match status" value="1"/>
</dbReference>
<reference evidence="6 7" key="1">
    <citation type="submission" date="2020-08" db="EMBL/GenBank/DDBJ databases">
        <title>Sequencing the genomes of 1000 actinobacteria strains.</title>
        <authorList>
            <person name="Klenk H.-P."/>
        </authorList>
    </citation>
    <scope>NUCLEOTIDE SEQUENCE [LARGE SCALE GENOMIC DNA]</scope>
    <source>
        <strain evidence="6 7">DSM 45362</strain>
    </source>
</reference>
<dbReference type="PANTHER" id="PTHR43248">
    <property type="entry name" value="2-SUCCINYL-6-HYDROXY-2,4-CYCLOHEXADIENE-1-CARBOXYLATE SYNTHASE"/>
    <property type="match status" value="1"/>
</dbReference>
<dbReference type="PROSITE" id="PS51257">
    <property type="entry name" value="PROKAR_LIPOPROTEIN"/>
    <property type="match status" value="1"/>
</dbReference>
<proteinExistence type="inferred from homology"/>
<accession>A0A841BTQ8</accession>
<dbReference type="Proteomes" id="UP000587527">
    <property type="component" value="Unassembled WGS sequence"/>
</dbReference>
<evidence type="ECO:0000259" key="5">
    <source>
        <dbReference type="Pfam" id="PF00561"/>
    </source>
</evidence>
<evidence type="ECO:0000256" key="4">
    <source>
        <dbReference type="SAM" id="Phobius"/>
    </source>
</evidence>
<comment type="caution">
    <text evidence="6">The sequence shown here is derived from an EMBL/GenBank/DDBJ whole genome shotgun (WGS) entry which is preliminary data.</text>
</comment>
<keyword evidence="3" id="KW-0378">Hydrolase</keyword>
<sequence>MRTLLRRLAKPSVAAFLGIALMAGGCVFLPGFGGGSDGGSSEEADDGIWKGCRSEPRELLGAVPSGFAFHCTTIKVPRDWAKPDGPTMDLALIRVRSTSQKDRIGSLVVNPGGPGGSGVDLAVYLTRGLPIEVLRRFDLIGFDPRGVGRSTPVKCISDADLDATFGADPDPQSQAEFDEIVAMTRRIDETCGQKYGDELSLFSTEQAARDIESIRTTVGDEKLTYLGYSYGTLLGAVYAQLFPTKIRAMVLDGAVDPTQSSSASGESQAKGFERAMDNFSAWCSSHKSACDLDDEPRAVINDLLDKARVKPVKGSGGREATPGWIFYAVVSSLYTQDYWSDLADALSSLQGGDPSGVFDLADRYAERDPSGHYTNLFDANAAVNCADDGKSPTVDQVRTAQSDWRAKYPLFGAPLAVGGLTCALWPGKRDPYPVGKAVGAPPIVVVGTKGDPATPYEQTATLAEMLGVGTVLTWEGEGHTAYPETRCISNAVNGYLISLKVPEAGLTCPAK</sequence>